<evidence type="ECO:0000313" key="1">
    <source>
        <dbReference type="EMBL" id="KAH7860736.1"/>
    </source>
</evidence>
<evidence type="ECO:0000313" key="2">
    <source>
        <dbReference type="Proteomes" id="UP000828048"/>
    </source>
</evidence>
<organism evidence="1 2">
    <name type="scientific">Vaccinium darrowii</name>
    <dbReference type="NCBI Taxonomy" id="229202"/>
    <lineage>
        <taxon>Eukaryota</taxon>
        <taxon>Viridiplantae</taxon>
        <taxon>Streptophyta</taxon>
        <taxon>Embryophyta</taxon>
        <taxon>Tracheophyta</taxon>
        <taxon>Spermatophyta</taxon>
        <taxon>Magnoliopsida</taxon>
        <taxon>eudicotyledons</taxon>
        <taxon>Gunneridae</taxon>
        <taxon>Pentapetalae</taxon>
        <taxon>asterids</taxon>
        <taxon>Ericales</taxon>
        <taxon>Ericaceae</taxon>
        <taxon>Vaccinioideae</taxon>
        <taxon>Vaccinieae</taxon>
        <taxon>Vaccinium</taxon>
    </lineage>
</organism>
<gene>
    <name evidence="1" type="ORF">Vadar_017404</name>
</gene>
<proteinExistence type="predicted"/>
<keyword evidence="2" id="KW-1185">Reference proteome</keyword>
<dbReference type="EMBL" id="CM037154">
    <property type="protein sequence ID" value="KAH7860736.1"/>
    <property type="molecule type" value="Genomic_DNA"/>
</dbReference>
<protein>
    <submittedName>
        <fullName evidence="1">Uncharacterized protein</fullName>
    </submittedName>
</protein>
<reference evidence="1 2" key="1">
    <citation type="journal article" date="2021" name="Hortic Res">
        <title>High-quality reference genome and annotation aids understanding of berry development for evergreen blueberry (Vaccinium darrowii).</title>
        <authorList>
            <person name="Yu J."/>
            <person name="Hulse-Kemp A.M."/>
            <person name="Babiker E."/>
            <person name="Staton M."/>
        </authorList>
    </citation>
    <scope>NUCLEOTIDE SEQUENCE [LARGE SCALE GENOMIC DNA]</scope>
    <source>
        <strain evidence="2">cv. NJ 8807/NJ 8810</strain>
        <tissue evidence="1">Young leaf</tissue>
    </source>
</reference>
<sequence>MKQRDALQKNKSKKKRNTIAKSMITTRSSKKEQLLSPTADNNNSNDRISDLPEELLHRIFSFLPIKSTAQTTVLSKRWNHLSLWRTHPHLDFSPLSPNPPHIPRLNHQFQSPTDFIPVVLSRRQQDSNISTFRFFGNVSDTRLLDCLNRVMNHAIEKLEVDVYLDGSITIPPCLFSSKTLRVLKLNHQKKYSVPEKIGLPLVHTLSLTYAYIKHGSDLFSGERFPLLRNLLLENCRGMTVLNINCPGLEILKLGCLGLEGLDISGVGLLELQVINCFLDAYSWTKIRAARLRSIYWVNITPVEFTTEVFSDLNTGFLCFDSNTLNSASEFISALCFARFLCVTSKVLKILGDIDCAGGFPCSFSNLTTLKLHTNMTKDEITGIICLLRSSPILHTITISVNDCSDTRYESWDEEQCLESQSRTFESLEHHLKVVRIHIQYTTVLMTRHKTTLNFVEFLLRHGKVLQEITLTSNSSRWDCSIQRPNILWKMKFPRASSVVNTSVAYQM</sequence>
<dbReference type="Proteomes" id="UP000828048">
    <property type="component" value="Chromosome 4"/>
</dbReference>
<name>A0ACB7Z514_9ERIC</name>
<comment type="caution">
    <text evidence="1">The sequence shown here is derived from an EMBL/GenBank/DDBJ whole genome shotgun (WGS) entry which is preliminary data.</text>
</comment>
<accession>A0ACB7Z514</accession>